<reference evidence="9" key="1">
    <citation type="submission" date="2017-01" db="EMBL/GenBank/DDBJ databases">
        <authorList>
            <person name="Varghese N."/>
            <person name="Submissions S."/>
        </authorList>
    </citation>
    <scope>NUCLEOTIDE SEQUENCE [LARGE SCALE GENOMIC DNA]</scope>
    <source>
        <strain evidence="9">DSM 45196</strain>
    </source>
</reference>
<evidence type="ECO:0000256" key="6">
    <source>
        <dbReference type="ARBA" id="ARBA00023136"/>
    </source>
</evidence>
<dbReference type="EMBL" id="FTOD01000002">
    <property type="protein sequence ID" value="SIS54934.1"/>
    <property type="molecule type" value="Genomic_DNA"/>
</dbReference>
<sequence>MMIPTQVTMIPLFIMFEKFGWVGTPLPLIIPSFFGVPLYIFLLRQFFLGLPTELLDSASAPSGNFDLVFQQGGGRMVGRLRSLAKSAKALRLPTIQANL</sequence>
<comment type="subcellular location">
    <subcellularLocation>
        <location evidence="1">Cell membrane</location>
        <topology evidence="1">Multi-pass membrane protein</topology>
    </subcellularLocation>
</comment>
<keyword evidence="6 7" id="KW-0472">Membrane</keyword>
<evidence type="ECO:0000313" key="8">
    <source>
        <dbReference type="EMBL" id="SIS54934.1"/>
    </source>
</evidence>
<evidence type="ECO:0000313" key="9">
    <source>
        <dbReference type="Proteomes" id="UP000186795"/>
    </source>
</evidence>
<dbReference type="PANTHER" id="PTHR43744:SF8">
    <property type="entry name" value="SN-GLYCEROL-3-PHOSPHATE TRANSPORT SYSTEM PERMEASE PROTEIN UGPE"/>
    <property type="match status" value="1"/>
</dbReference>
<keyword evidence="5 7" id="KW-1133">Transmembrane helix</keyword>
<keyword evidence="4 7" id="KW-0812">Transmembrane</keyword>
<dbReference type="SUPFAM" id="SSF161098">
    <property type="entry name" value="MetI-like"/>
    <property type="match status" value="1"/>
</dbReference>
<evidence type="ECO:0000256" key="4">
    <source>
        <dbReference type="ARBA" id="ARBA00022692"/>
    </source>
</evidence>
<evidence type="ECO:0000256" key="3">
    <source>
        <dbReference type="ARBA" id="ARBA00022475"/>
    </source>
</evidence>
<name>A0A1N7K0G3_9BACL</name>
<proteinExistence type="predicted"/>
<protein>
    <submittedName>
        <fullName evidence="8">Uncharacterized protein</fullName>
    </submittedName>
</protein>
<dbReference type="Gene3D" id="1.10.3720.10">
    <property type="entry name" value="MetI-like"/>
    <property type="match status" value="1"/>
</dbReference>
<organism evidence="8 9">
    <name type="scientific">Kroppenstedtia eburnea</name>
    <dbReference type="NCBI Taxonomy" id="714067"/>
    <lineage>
        <taxon>Bacteria</taxon>
        <taxon>Bacillati</taxon>
        <taxon>Bacillota</taxon>
        <taxon>Bacilli</taxon>
        <taxon>Bacillales</taxon>
        <taxon>Thermoactinomycetaceae</taxon>
        <taxon>Kroppenstedtia</taxon>
    </lineage>
</organism>
<evidence type="ECO:0000256" key="7">
    <source>
        <dbReference type="SAM" id="Phobius"/>
    </source>
</evidence>
<evidence type="ECO:0000256" key="5">
    <source>
        <dbReference type="ARBA" id="ARBA00022989"/>
    </source>
</evidence>
<evidence type="ECO:0000256" key="2">
    <source>
        <dbReference type="ARBA" id="ARBA00022448"/>
    </source>
</evidence>
<evidence type="ECO:0000256" key="1">
    <source>
        <dbReference type="ARBA" id="ARBA00004651"/>
    </source>
</evidence>
<dbReference type="InterPro" id="IPR035906">
    <property type="entry name" value="MetI-like_sf"/>
</dbReference>
<dbReference type="GO" id="GO:0005886">
    <property type="term" value="C:plasma membrane"/>
    <property type="evidence" value="ECO:0007669"/>
    <property type="project" value="UniProtKB-SubCell"/>
</dbReference>
<dbReference type="AlphaFoldDB" id="A0A1N7K0G3"/>
<feature type="transmembrane region" description="Helical" evidence="7">
    <location>
        <begin position="20"/>
        <end position="42"/>
    </location>
</feature>
<keyword evidence="2" id="KW-0813">Transport</keyword>
<keyword evidence="9" id="KW-1185">Reference proteome</keyword>
<gene>
    <name evidence="8" type="ORF">SAMN05421790_102378</name>
</gene>
<keyword evidence="3" id="KW-1003">Cell membrane</keyword>
<accession>A0A1N7K0G3</accession>
<dbReference type="Proteomes" id="UP000186795">
    <property type="component" value="Unassembled WGS sequence"/>
</dbReference>
<dbReference type="PANTHER" id="PTHR43744">
    <property type="entry name" value="ABC TRANSPORTER PERMEASE PROTEIN MG189-RELATED-RELATED"/>
    <property type="match status" value="1"/>
</dbReference>